<evidence type="ECO:0000256" key="7">
    <source>
        <dbReference type="ARBA" id="ARBA00023170"/>
    </source>
</evidence>
<evidence type="ECO:0000259" key="13">
    <source>
        <dbReference type="Pfam" id="PF02931"/>
    </source>
</evidence>
<sequence>MTTNLWVEQSWYDYKLRWEPKEYGGVHMLHVPSDHIWRPDIVLYNNADGHYEVTLMTKAIVYNNGLVIWQPPAVYKSSCSIDVEYFPYDVQTCILKLGSWTYDGFKVLLKLYFTLRPTIDKVLHKSLHFHWTFATLITRPSCNDTIKVTRTLPSSLAEERMTTSTVPLPAARWTAPHVTSSWFHTTMPEEIGIRIPTPFRSRQERAGSNDTFLYHDRTLLPPPASPSTSSPLYNLILVDFFIVLCKNGINLK</sequence>
<organism evidence="14 15">
    <name type="scientific">Drosophila yakuba</name>
    <name type="common">Fruit fly</name>
    <dbReference type="NCBI Taxonomy" id="7245"/>
    <lineage>
        <taxon>Eukaryota</taxon>
        <taxon>Metazoa</taxon>
        <taxon>Ecdysozoa</taxon>
        <taxon>Arthropoda</taxon>
        <taxon>Hexapoda</taxon>
        <taxon>Insecta</taxon>
        <taxon>Pterygota</taxon>
        <taxon>Neoptera</taxon>
        <taxon>Endopterygota</taxon>
        <taxon>Diptera</taxon>
        <taxon>Brachycera</taxon>
        <taxon>Muscomorpha</taxon>
        <taxon>Ephydroidea</taxon>
        <taxon>Drosophilidae</taxon>
        <taxon>Drosophila</taxon>
        <taxon>Sophophora</taxon>
    </lineage>
</organism>
<keyword evidence="2" id="KW-1003">Cell membrane</keyword>
<keyword evidence="3" id="KW-0812">Transmembrane</keyword>
<evidence type="ECO:0000256" key="5">
    <source>
        <dbReference type="ARBA" id="ARBA00023065"/>
    </source>
</evidence>
<keyword evidence="5 12" id="KW-0406">Ion transport</keyword>
<dbReference type="PANTHER" id="PTHR18945">
    <property type="entry name" value="NEUROTRANSMITTER GATED ION CHANNEL"/>
    <property type="match status" value="1"/>
</dbReference>
<keyword evidence="4" id="KW-0770">Synapse</keyword>
<dbReference type="GO" id="GO:0004888">
    <property type="term" value="F:transmembrane signaling receptor activity"/>
    <property type="evidence" value="ECO:0007669"/>
    <property type="project" value="InterPro"/>
</dbReference>
<reference evidence="14 15" key="2">
    <citation type="journal article" date="2007" name="PLoS Biol.">
        <title>Principles of genome evolution in the Drosophila melanogaster species group.</title>
        <authorList>
            <person name="Ranz J.M."/>
            <person name="Maurin D."/>
            <person name="Chan Y.S."/>
            <person name="von Grotthuss M."/>
            <person name="Hillier L.W."/>
            <person name="Roote J."/>
            <person name="Ashburner M."/>
            <person name="Bergman C.M."/>
        </authorList>
    </citation>
    <scope>NUCLEOTIDE SEQUENCE [LARGE SCALE GENOMIC DNA]</scope>
    <source>
        <strain evidence="15">Tai18E2 / Tucson 14021-0261.01</strain>
    </source>
</reference>
<evidence type="ECO:0000256" key="4">
    <source>
        <dbReference type="ARBA" id="ARBA00023018"/>
    </source>
</evidence>
<keyword evidence="1 12" id="KW-0813">Transport</keyword>
<evidence type="ECO:0000256" key="10">
    <source>
        <dbReference type="ARBA" id="ARBA00023303"/>
    </source>
</evidence>
<evidence type="ECO:0000256" key="6">
    <source>
        <dbReference type="ARBA" id="ARBA00023136"/>
    </source>
</evidence>
<keyword evidence="6" id="KW-0472">Membrane</keyword>
<dbReference type="Proteomes" id="UP000002282">
    <property type="component" value="Unassembled WGS sequence"/>
</dbReference>
<dbReference type="Pfam" id="PF02931">
    <property type="entry name" value="Neur_chan_LBD"/>
    <property type="match status" value="1"/>
</dbReference>
<dbReference type="PRINTS" id="PR00252">
    <property type="entry name" value="NRIONCHANNEL"/>
</dbReference>
<name>A0A0R1E8X0_DROYA</name>
<dbReference type="GO" id="GO:0022848">
    <property type="term" value="F:acetylcholine-gated monoatomic cation-selective channel activity"/>
    <property type="evidence" value="ECO:0007669"/>
    <property type="project" value="InterPro"/>
</dbReference>
<keyword evidence="7" id="KW-0675">Receptor</keyword>
<accession>A0A0R1E8X0</accession>
<dbReference type="SUPFAM" id="SSF63712">
    <property type="entry name" value="Nicotinic receptor ligand binding domain-like"/>
    <property type="match status" value="1"/>
</dbReference>
<dbReference type="PRINTS" id="PR00254">
    <property type="entry name" value="NICOTINICR"/>
</dbReference>
<dbReference type="AlphaFoldDB" id="A0A0R1E8X0"/>
<comment type="similarity">
    <text evidence="12">Belongs to the ligand-gated ion channel (TC 1.A.9) family.</text>
</comment>
<dbReference type="InterPro" id="IPR036734">
    <property type="entry name" value="Neur_chan_lig-bd_sf"/>
</dbReference>
<evidence type="ECO:0000256" key="8">
    <source>
        <dbReference type="ARBA" id="ARBA00023257"/>
    </source>
</evidence>
<evidence type="ECO:0000256" key="1">
    <source>
        <dbReference type="ARBA" id="ARBA00022448"/>
    </source>
</evidence>
<comment type="subcellular location">
    <subcellularLocation>
        <location evidence="11">Postsynaptic cell membrane</location>
        <topology evidence="11">Multi-pass membrane protein</topology>
    </subcellularLocation>
</comment>
<dbReference type="KEGG" id="dya:Dyak_GE27610"/>
<reference evidence="14 15" key="1">
    <citation type="journal article" date="2007" name="Nature">
        <title>Evolution of genes and genomes on the Drosophila phylogeny.</title>
        <authorList>
            <consortium name="Drosophila 12 Genomes Consortium"/>
            <person name="Clark A.G."/>
            <person name="Eisen M.B."/>
            <person name="Smith D.R."/>
            <person name="Bergman C.M."/>
            <person name="Oliver B."/>
            <person name="Markow T.A."/>
            <person name="Kaufman T.C."/>
            <person name="Kellis M."/>
            <person name="Gelbart W."/>
            <person name="Iyer V.N."/>
            <person name="Pollard D.A."/>
            <person name="Sackton T.B."/>
            <person name="Larracuente A.M."/>
            <person name="Singh N.D."/>
            <person name="Abad J.P."/>
            <person name="Abt D.N."/>
            <person name="Adryan B."/>
            <person name="Aguade M."/>
            <person name="Akashi H."/>
            <person name="Anderson W.W."/>
            <person name="Aquadro C.F."/>
            <person name="Ardell D.H."/>
            <person name="Arguello R."/>
            <person name="Artieri C.G."/>
            <person name="Barbash D.A."/>
            <person name="Barker D."/>
            <person name="Barsanti P."/>
            <person name="Batterham P."/>
            <person name="Batzoglou S."/>
            <person name="Begun D."/>
            <person name="Bhutkar A."/>
            <person name="Blanco E."/>
            <person name="Bosak S.A."/>
            <person name="Bradley R.K."/>
            <person name="Brand A.D."/>
            <person name="Brent M.R."/>
            <person name="Brooks A.N."/>
            <person name="Brown R.H."/>
            <person name="Butlin R.K."/>
            <person name="Caggese C."/>
            <person name="Calvi B.R."/>
            <person name="Bernardo de Carvalho A."/>
            <person name="Caspi A."/>
            <person name="Castrezana S."/>
            <person name="Celniker S.E."/>
            <person name="Chang J.L."/>
            <person name="Chapple C."/>
            <person name="Chatterji S."/>
            <person name="Chinwalla A."/>
            <person name="Civetta A."/>
            <person name="Clifton S.W."/>
            <person name="Comeron J.M."/>
            <person name="Costello J.C."/>
            <person name="Coyne J.A."/>
            <person name="Daub J."/>
            <person name="David R.G."/>
            <person name="Delcher A.L."/>
            <person name="Delehaunty K."/>
            <person name="Do C.B."/>
            <person name="Ebling H."/>
            <person name="Edwards K."/>
            <person name="Eickbush T."/>
            <person name="Evans J.D."/>
            <person name="Filipski A."/>
            <person name="Findeiss S."/>
            <person name="Freyhult E."/>
            <person name="Fulton L."/>
            <person name="Fulton R."/>
            <person name="Garcia A.C."/>
            <person name="Gardiner A."/>
            <person name="Garfield D.A."/>
            <person name="Garvin B.E."/>
            <person name="Gibson G."/>
            <person name="Gilbert D."/>
            <person name="Gnerre S."/>
            <person name="Godfrey J."/>
            <person name="Good R."/>
            <person name="Gotea V."/>
            <person name="Gravely B."/>
            <person name="Greenberg A.J."/>
            <person name="Griffiths-Jones S."/>
            <person name="Gross S."/>
            <person name="Guigo R."/>
            <person name="Gustafson E.A."/>
            <person name="Haerty W."/>
            <person name="Hahn M.W."/>
            <person name="Halligan D.L."/>
            <person name="Halpern A.L."/>
            <person name="Halter G.M."/>
            <person name="Han M.V."/>
            <person name="Heger A."/>
            <person name="Hillier L."/>
            <person name="Hinrichs A.S."/>
            <person name="Holmes I."/>
            <person name="Hoskins R.A."/>
            <person name="Hubisz M.J."/>
            <person name="Hultmark D."/>
            <person name="Huntley M.A."/>
            <person name="Jaffe D.B."/>
            <person name="Jagadeeshan S."/>
            <person name="Jeck W.R."/>
            <person name="Johnson J."/>
            <person name="Jones C.D."/>
            <person name="Jordan W.C."/>
            <person name="Karpen G.H."/>
            <person name="Kataoka E."/>
            <person name="Keightley P.D."/>
            <person name="Kheradpour P."/>
            <person name="Kirkness E.F."/>
            <person name="Koerich L.B."/>
            <person name="Kristiansen K."/>
            <person name="Kudrna D."/>
            <person name="Kulathinal R.J."/>
            <person name="Kumar S."/>
            <person name="Kwok R."/>
            <person name="Lander E."/>
            <person name="Langley C.H."/>
            <person name="Lapoint R."/>
            <person name="Lazzaro B.P."/>
            <person name="Lee S.J."/>
            <person name="Levesque L."/>
            <person name="Li R."/>
            <person name="Lin C.F."/>
            <person name="Lin M.F."/>
            <person name="Lindblad-Toh K."/>
            <person name="Llopart A."/>
            <person name="Long M."/>
            <person name="Low L."/>
            <person name="Lozovsky E."/>
            <person name="Lu J."/>
            <person name="Luo M."/>
            <person name="Machado C.A."/>
            <person name="Makalowski W."/>
            <person name="Marzo M."/>
            <person name="Matsuda M."/>
            <person name="Matzkin L."/>
            <person name="McAllister B."/>
            <person name="McBride C.S."/>
            <person name="McKernan B."/>
            <person name="McKernan K."/>
            <person name="Mendez-Lago M."/>
            <person name="Minx P."/>
            <person name="Mollenhauer M.U."/>
            <person name="Montooth K."/>
            <person name="Mount S.M."/>
            <person name="Mu X."/>
            <person name="Myers E."/>
            <person name="Negre B."/>
            <person name="Newfeld S."/>
            <person name="Nielsen R."/>
            <person name="Noor M.A."/>
            <person name="O'Grady P."/>
            <person name="Pachter L."/>
            <person name="Papaceit M."/>
            <person name="Parisi M.J."/>
            <person name="Parisi M."/>
            <person name="Parts L."/>
            <person name="Pedersen J.S."/>
            <person name="Pesole G."/>
            <person name="Phillippy A.M."/>
            <person name="Ponting C.P."/>
            <person name="Pop M."/>
            <person name="Porcelli D."/>
            <person name="Powell J.R."/>
            <person name="Prohaska S."/>
            <person name="Pruitt K."/>
            <person name="Puig M."/>
            <person name="Quesneville H."/>
            <person name="Ram K.R."/>
            <person name="Rand D."/>
            <person name="Rasmussen M.D."/>
            <person name="Reed L.K."/>
            <person name="Reenan R."/>
            <person name="Reily A."/>
            <person name="Remington K.A."/>
            <person name="Rieger T.T."/>
            <person name="Ritchie M.G."/>
            <person name="Robin C."/>
            <person name="Rogers Y.H."/>
            <person name="Rohde C."/>
            <person name="Rozas J."/>
            <person name="Rubenfield M.J."/>
            <person name="Ruiz A."/>
            <person name="Russo S."/>
            <person name="Salzberg S.L."/>
            <person name="Sanchez-Gracia A."/>
            <person name="Saranga D.J."/>
            <person name="Sato H."/>
            <person name="Schaeffer S.W."/>
            <person name="Schatz M.C."/>
            <person name="Schlenke T."/>
            <person name="Schwartz R."/>
            <person name="Segarra C."/>
            <person name="Singh R.S."/>
            <person name="Sirot L."/>
            <person name="Sirota M."/>
            <person name="Sisneros N.B."/>
            <person name="Smith C.D."/>
            <person name="Smith T.F."/>
            <person name="Spieth J."/>
            <person name="Stage D.E."/>
            <person name="Stark A."/>
            <person name="Stephan W."/>
            <person name="Strausberg R.L."/>
            <person name="Strempel S."/>
            <person name="Sturgill D."/>
            <person name="Sutton G."/>
            <person name="Sutton G.G."/>
            <person name="Tao W."/>
            <person name="Teichmann S."/>
            <person name="Tobari Y.N."/>
            <person name="Tomimura Y."/>
            <person name="Tsolas J.M."/>
            <person name="Valente V.L."/>
            <person name="Venter E."/>
            <person name="Venter J.C."/>
            <person name="Vicario S."/>
            <person name="Vieira F.G."/>
            <person name="Vilella A.J."/>
            <person name="Villasante A."/>
            <person name="Walenz B."/>
            <person name="Wang J."/>
            <person name="Wasserman M."/>
            <person name="Watts T."/>
            <person name="Wilson D."/>
            <person name="Wilson R.K."/>
            <person name="Wing R.A."/>
            <person name="Wolfner M.F."/>
            <person name="Wong A."/>
            <person name="Wong G.K."/>
            <person name="Wu C.I."/>
            <person name="Wu G."/>
            <person name="Yamamoto D."/>
            <person name="Yang H.P."/>
            <person name="Yang S.P."/>
            <person name="Yorke J.A."/>
            <person name="Yoshida K."/>
            <person name="Zdobnov E."/>
            <person name="Zhang P."/>
            <person name="Zhang Y."/>
            <person name="Zimin A.V."/>
            <person name="Baldwin J."/>
            <person name="Abdouelleil A."/>
            <person name="Abdulkadir J."/>
            <person name="Abebe A."/>
            <person name="Abera B."/>
            <person name="Abreu J."/>
            <person name="Acer S.C."/>
            <person name="Aftuck L."/>
            <person name="Alexander A."/>
            <person name="An P."/>
            <person name="Anderson E."/>
            <person name="Anderson S."/>
            <person name="Arachi H."/>
            <person name="Azer M."/>
            <person name="Bachantsang P."/>
            <person name="Barry A."/>
            <person name="Bayul T."/>
            <person name="Berlin A."/>
            <person name="Bessette D."/>
            <person name="Bloom T."/>
            <person name="Blye J."/>
            <person name="Boguslavskiy L."/>
            <person name="Bonnet C."/>
            <person name="Boukhgalter B."/>
            <person name="Bourzgui I."/>
            <person name="Brown A."/>
            <person name="Cahill P."/>
            <person name="Channer S."/>
            <person name="Cheshatsang Y."/>
            <person name="Chuda L."/>
            <person name="Citroen M."/>
            <person name="Collymore A."/>
            <person name="Cooke P."/>
            <person name="Costello M."/>
            <person name="D'Aco K."/>
            <person name="Daza R."/>
            <person name="De Haan G."/>
            <person name="DeGray S."/>
            <person name="DeMaso C."/>
            <person name="Dhargay N."/>
            <person name="Dooley K."/>
            <person name="Dooley E."/>
            <person name="Doricent M."/>
            <person name="Dorje P."/>
            <person name="Dorjee K."/>
            <person name="Dupes A."/>
            <person name="Elong R."/>
            <person name="Falk J."/>
            <person name="Farina A."/>
            <person name="Faro S."/>
            <person name="Ferguson D."/>
            <person name="Fisher S."/>
            <person name="Foley C.D."/>
            <person name="Franke A."/>
            <person name="Friedrich D."/>
            <person name="Gadbois L."/>
            <person name="Gearin G."/>
            <person name="Gearin C.R."/>
            <person name="Giannoukos G."/>
            <person name="Goode T."/>
            <person name="Graham J."/>
            <person name="Grandbois E."/>
            <person name="Grewal S."/>
            <person name="Gyaltsen K."/>
            <person name="Hafez N."/>
            <person name="Hagos B."/>
            <person name="Hall J."/>
            <person name="Henson C."/>
            <person name="Hollinger A."/>
            <person name="Honan T."/>
            <person name="Huard M.D."/>
            <person name="Hughes L."/>
            <person name="Hurhula B."/>
            <person name="Husby M.E."/>
            <person name="Kamat A."/>
            <person name="Kanga B."/>
            <person name="Kashin S."/>
            <person name="Khazanovich D."/>
            <person name="Kisner P."/>
            <person name="Lance K."/>
            <person name="Lara M."/>
            <person name="Lee W."/>
            <person name="Lennon N."/>
            <person name="Letendre F."/>
            <person name="LeVine R."/>
            <person name="Lipovsky A."/>
            <person name="Liu X."/>
            <person name="Liu J."/>
            <person name="Liu S."/>
            <person name="Lokyitsang T."/>
            <person name="Lokyitsang Y."/>
            <person name="Lubonja R."/>
            <person name="Lui A."/>
            <person name="MacDonald P."/>
            <person name="Magnisalis V."/>
            <person name="Maru K."/>
            <person name="Matthews C."/>
            <person name="McCusker W."/>
            <person name="McDonough S."/>
            <person name="Mehta T."/>
            <person name="Meldrim J."/>
            <person name="Meneus L."/>
            <person name="Mihai O."/>
            <person name="Mihalev A."/>
            <person name="Mihova T."/>
            <person name="Mittelman R."/>
            <person name="Mlenga V."/>
            <person name="Montmayeur A."/>
            <person name="Mulrain L."/>
            <person name="Navidi A."/>
            <person name="Naylor J."/>
            <person name="Negash T."/>
            <person name="Nguyen T."/>
            <person name="Nguyen N."/>
            <person name="Nicol R."/>
            <person name="Norbu C."/>
            <person name="Norbu N."/>
            <person name="Novod N."/>
            <person name="O'Neill B."/>
            <person name="Osman S."/>
            <person name="Markiewicz E."/>
            <person name="Oyono O.L."/>
            <person name="Patti C."/>
            <person name="Phunkhang P."/>
            <person name="Pierre F."/>
            <person name="Priest M."/>
            <person name="Raghuraman S."/>
            <person name="Rege F."/>
            <person name="Reyes R."/>
            <person name="Rise C."/>
            <person name="Rogov P."/>
            <person name="Ross K."/>
            <person name="Ryan E."/>
            <person name="Settipalli S."/>
            <person name="Shea T."/>
            <person name="Sherpa N."/>
            <person name="Shi L."/>
            <person name="Shih D."/>
            <person name="Sparrow T."/>
            <person name="Spaulding J."/>
            <person name="Stalker J."/>
            <person name="Stange-Thomann N."/>
            <person name="Stavropoulos S."/>
            <person name="Stone C."/>
            <person name="Strader C."/>
            <person name="Tesfaye S."/>
            <person name="Thomson T."/>
            <person name="Thoulutsang Y."/>
            <person name="Thoulutsang D."/>
            <person name="Topham K."/>
            <person name="Topping I."/>
            <person name="Tsamla T."/>
            <person name="Vassiliev H."/>
            <person name="Vo A."/>
            <person name="Wangchuk T."/>
            <person name="Wangdi T."/>
            <person name="Weiand M."/>
            <person name="Wilkinson J."/>
            <person name="Wilson A."/>
            <person name="Yadav S."/>
            <person name="Young G."/>
            <person name="Yu Q."/>
            <person name="Zembek L."/>
            <person name="Zhong D."/>
            <person name="Zimmer A."/>
            <person name="Zwirko Z."/>
            <person name="Jaffe D.B."/>
            <person name="Alvarez P."/>
            <person name="Brockman W."/>
            <person name="Butler J."/>
            <person name="Chin C."/>
            <person name="Gnerre S."/>
            <person name="Grabherr M."/>
            <person name="Kleber M."/>
            <person name="Mauceli E."/>
            <person name="MacCallum I."/>
        </authorList>
    </citation>
    <scope>NUCLEOTIDE SEQUENCE [LARGE SCALE GENOMIC DNA]</scope>
    <source>
        <strain evidence="15">Tai18E2 / Tucson 14021-0261.01</strain>
    </source>
</reference>
<protein>
    <recommendedName>
        <fullName evidence="13">Neurotransmitter-gated ion-channel ligand-binding domain-containing protein</fullName>
    </recommendedName>
</protein>
<dbReference type="GO" id="GO:0045211">
    <property type="term" value="C:postsynaptic membrane"/>
    <property type="evidence" value="ECO:0007669"/>
    <property type="project" value="UniProtKB-SubCell"/>
</dbReference>
<dbReference type="EMBL" id="CH892679">
    <property type="protein sequence ID" value="KRK05541.1"/>
    <property type="molecule type" value="Genomic_DNA"/>
</dbReference>
<evidence type="ECO:0000256" key="3">
    <source>
        <dbReference type="ARBA" id="ARBA00022692"/>
    </source>
</evidence>
<dbReference type="Gene3D" id="2.70.170.10">
    <property type="entry name" value="Neurotransmitter-gated ion-channel ligand-binding domain"/>
    <property type="match status" value="1"/>
</dbReference>
<dbReference type="FunFam" id="2.70.170.10:FF:000028">
    <property type="entry name" value="AcetylCholine Receptor"/>
    <property type="match status" value="1"/>
</dbReference>
<evidence type="ECO:0000313" key="15">
    <source>
        <dbReference type="Proteomes" id="UP000002282"/>
    </source>
</evidence>
<evidence type="ECO:0000256" key="11">
    <source>
        <dbReference type="ARBA" id="ARBA00034104"/>
    </source>
</evidence>
<evidence type="ECO:0000313" key="14">
    <source>
        <dbReference type="EMBL" id="KRK05541.1"/>
    </source>
</evidence>
<feature type="domain" description="Neurotransmitter-gated ion-channel ligand-binding" evidence="13">
    <location>
        <begin position="1"/>
        <end position="111"/>
    </location>
</feature>
<dbReference type="InterPro" id="IPR002394">
    <property type="entry name" value="Nicotinic_acetylcholine_rcpt"/>
</dbReference>
<keyword evidence="10 12" id="KW-0407">Ion channel</keyword>
<keyword evidence="9" id="KW-1071">Ligand-gated ion channel</keyword>
<evidence type="ECO:0000256" key="9">
    <source>
        <dbReference type="ARBA" id="ARBA00023286"/>
    </source>
</evidence>
<gene>
    <name evidence="14" type="primary">Dyak\GE27610</name>
    <name evidence="14" type="synonym">GE27610</name>
    <name evidence="14" type="ORF">Dyak_GE27610</name>
</gene>
<evidence type="ECO:0000256" key="2">
    <source>
        <dbReference type="ARBA" id="ARBA00022475"/>
    </source>
</evidence>
<dbReference type="PROSITE" id="PS00236">
    <property type="entry name" value="NEUROTR_ION_CHANNEL"/>
    <property type="match status" value="1"/>
</dbReference>
<dbReference type="SMR" id="A0A0R1E8X0"/>
<proteinExistence type="inferred from homology"/>
<dbReference type="InterPro" id="IPR006202">
    <property type="entry name" value="Neur_chan_lig-bd"/>
</dbReference>
<dbReference type="InterPro" id="IPR018000">
    <property type="entry name" value="Neurotransmitter_ion_chnl_CS"/>
</dbReference>
<keyword evidence="15" id="KW-1185">Reference proteome</keyword>
<dbReference type="InterPro" id="IPR006201">
    <property type="entry name" value="Neur_channel"/>
</dbReference>
<evidence type="ECO:0000256" key="12">
    <source>
        <dbReference type="RuleBase" id="RU000687"/>
    </source>
</evidence>
<keyword evidence="8" id="KW-0628">Postsynaptic cell membrane</keyword>